<reference evidence="3" key="1">
    <citation type="submission" date="2013-06" db="EMBL/GenBank/DDBJ databases">
        <authorList>
            <person name="Zhao Q."/>
        </authorList>
    </citation>
    <scope>NUCLEOTIDE SEQUENCE</scope>
    <source>
        <strain evidence="3">cv. W1943</strain>
    </source>
</reference>
<evidence type="ECO:0000313" key="3">
    <source>
        <dbReference type="Proteomes" id="UP000008022"/>
    </source>
</evidence>
<evidence type="ECO:0000313" key="2">
    <source>
        <dbReference type="EnsemblPlants" id="ORUFI12G01440.1"/>
    </source>
</evidence>
<protein>
    <submittedName>
        <fullName evidence="2">Uncharacterized protein</fullName>
    </submittedName>
</protein>
<feature type="region of interest" description="Disordered" evidence="1">
    <location>
        <begin position="60"/>
        <end position="81"/>
    </location>
</feature>
<name>A0A0E0RD22_ORYRU</name>
<reference evidence="2" key="2">
    <citation type="submission" date="2015-06" db="UniProtKB">
        <authorList>
            <consortium name="EnsemblPlants"/>
        </authorList>
    </citation>
    <scope>IDENTIFICATION</scope>
</reference>
<dbReference type="Proteomes" id="UP000008022">
    <property type="component" value="Unassembled WGS sequence"/>
</dbReference>
<dbReference type="EnsemblPlants" id="ORUFI12G01440.1">
    <property type="protein sequence ID" value="ORUFI12G01440.1"/>
    <property type="gene ID" value="ORUFI12G01440"/>
</dbReference>
<dbReference type="HOGENOM" id="CLU_2578025_0_0_1"/>
<accession>A0A0E0RD22</accession>
<proteinExistence type="predicted"/>
<organism evidence="2 3">
    <name type="scientific">Oryza rufipogon</name>
    <name type="common">Brownbeard rice</name>
    <name type="synonym">Asian wild rice</name>
    <dbReference type="NCBI Taxonomy" id="4529"/>
    <lineage>
        <taxon>Eukaryota</taxon>
        <taxon>Viridiplantae</taxon>
        <taxon>Streptophyta</taxon>
        <taxon>Embryophyta</taxon>
        <taxon>Tracheophyta</taxon>
        <taxon>Spermatophyta</taxon>
        <taxon>Magnoliopsida</taxon>
        <taxon>Liliopsida</taxon>
        <taxon>Poales</taxon>
        <taxon>Poaceae</taxon>
        <taxon>BOP clade</taxon>
        <taxon>Oryzoideae</taxon>
        <taxon>Oryzeae</taxon>
        <taxon>Oryzinae</taxon>
        <taxon>Oryza</taxon>
    </lineage>
</organism>
<dbReference type="AlphaFoldDB" id="A0A0E0RD22"/>
<sequence>MLLITSTTRTTTLLFSPLRLPTYIFQILADSVLGHLPHLSNLVFPIRNLFILESWPFSTSCTTPSSSASRSRSPPSSTLFF</sequence>
<keyword evidence="3" id="KW-1185">Reference proteome</keyword>
<evidence type="ECO:0000256" key="1">
    <source>
        <dbReference type="SAM" id="MobiDB-lite"/>
    </source>
</evidence>
<dbReference type="Gramene" id="ORUFI12G01440.1">
    <property type="protein sequence ID" value="ORUFI12G01440.1"/>
    <property type="gene ID" value="ORUFI12G01440"/>
</dbReference>